<sequence>MAALYALSVLGFLCVCGIIPVYGGEQSSQVDISASPTTQSAPSQNGPPTDGKVVPTPGGGLPPAGNSQTVTTGQSTSGGTAGVQGSSTKQGSTVANGGTTSGASSGDRDTYSTSLPTAMIKTAAPAAPAAPAADGKATQNGQASNQQPSQQGNGNGGQSGGESCRIDMLLLVGALSATVLKMRLA</sequence>
<feature type="compositionally biased region" description="Low complexity" evidence="1">
    <location>
        <begin position="123"/>
        <end position="152"/>
    </location>
</feature>
<reference evidence="4" key="1">
    <citation type="submission" date="2025-08" db="UniProtKB">
        <authorList>
            <consortium name="RefSeq"/>
        </authorList>
    </citation>
    <scope>IDENTIFICATION</scope>
    <source>
        <tissue evidence="4">Gonad</tissue>
    </source>
</reference>
<dbReference type="OrthoDB" id="10458051at2759"/>
<keyword evidence="2" id="KW-0732">Signal</keyword>
<dbReference type="GeneID" id="109482436"/>
<dbReference type="KEGG" id="bbel:109482436"/>
<feature type="signal peptide" evidence="2">
    <location>
        <begin position="1"/>
        <end position="23"/>
    </location>
</feature>
<evidence type="ECO:0000313" key="4">
    <source>
        <dbReference type="RefSeq" id="XP_019640701.1"/>
    </source>
</evidence>
<protein>
    <submittedName>
        <fullName evidence="4">Spore wall protein 1-like</fullName>
    </submittedName>
</protein>
<feature type="compositionally biased region" description="Polar residues" evidence="1">
    <location>
        <begin position="30"/>
        <end position="47"/>
    </location>
</feature>
<organism evidence="3 4">
    <name type="scientific">Branchiostoma belcheri</name>
    <name type="common">Amphioxus</name>
    <dbReference type="NCBI Taxonomy" id="7741"/>
    <lineage>
        <taxon>Eukaryota</taxon>
        <taxon>Metazoa</taxon>
        <taxon>Chordata</taxon>
        <taxon>Cephalochordata</taxon>
        <taxon>Leptocardii</taxon>
        <taxon>Amphioxiformes</taxon>
        <taxon>Branchiostomatidae</taxon>
        <taxon>Branchiostoma</taxon>
    </lineage>
</organism>
<feature type="compositionally biased region" description="Low complexity" evidence="1">
    <location>
        <begin position="67"/>
        <end position="105"/>
    </location>
</feature>
<dbReference type="Proteomes" id="UP000515135">
    <property type="component" value="Unplaced"/>
</dbReference>
<evidence type="ECO:0000256" key="2">
    <source>
        <dbReference type="SAM" id="SignalP"/>
    </source>
</evidence>
<feature type="chain" id="PRO_5027695534" evidence="2">
    <location>
        <begin position="24"/>
        <end position="185"/>
    </location>
</feature>
<evidence type="ECO:0000313" key="3">
    <source>
        <dbReference type="Proteomes" id="UP000515135"/>
    </source>
</evidence>
<dbReference type="AlphaFoldDB" id="A0A6P5AFV4"/>
<keyword evidence="3" id="KW-1185">Reference proteome</keyword>
<name>A0A6P5AFV4_BRABE</name>
<accession>A0A6P5AFV4</accession>
<gene>
    <name evidence="4" type="primary">LOC109482436</name>
</gene>
<feature type="region of interest" description="Disordered" evidence="1">
    <location>
        <begin position="30"/>
        <end position="163"/>
    </location>
</feature>
<evidence type="ECO:0000256" key="1">
    <source>
        <dbReference type="SAM" id="MobiDB-lite"/>
    </source>
</evidence>
<proteinExistence type="predicted"/>
<dbReference type="RefSeq" id="XP_019640701.1">
    <property type="nucleotide sequence ID" value="XM_019785142.1"/>
</dbReference>